<organism evidence="1 2">
    <name type="scientific">Gigaspora rosea</name>
    <dbReference type="NCBI Taxonomy" id="44941"/>
    <lineage>
        <taxon>Eukaryota</taxon>
        <taxon>Fungi</taxon>
        <taxon>Fungi incertae sedis</taxon>
        <taxon>Mucoromycota</taxon>
        <taxon>Glomeromycotina</taxon>
        <taxon>Glomeromycetes</taxon>
        <taxon>Diversisporales</taxon>
        <taxon>Gigasporaceae</taxon>
        <taxon>Gigaspora</taxon>
    </lineage>
</organism>
<dbReference type="Proteomes" id="UP000266673">
    <property type="component" value="Unassembled WGS sequence"/>
</dbReference>
<dbReference type="AlphaFoldDB" id="A0A397UYB7"/>
<dbReference type="EMBL" id="QKWP01000895">
    <property type="protein sequence ID" value="RIB13739.1"/>
    <property type="molecule type" value="Genomic_DNA"/>
</dbReference>
<sequence length="101" mass="11545">MCMSKFCSIFIYQIALSRSLSTPSPHYSILPYLIFLSKSREAWEKYSANGTNSSRVNTISFLKHFIHHLNASFISLSMPFPLRRQMATFFMASESPSIALL</sequence>
<proteinExistence type="predicted"/>
<comment type="caution">
    <text evidence="1">The sequence shown here is derived from an EMBL/GenBank/DDBJ whole genome shotgun (WGS) entry which is preliminary data.</text>
</comment>
<reference evidence="1 2" key="1">
    <citation type="submission" date="2018-06" db="EMBL/GenBank/DDBJ databases">
        <title>Comparative genomics reveals the genomic features of Rhizophagus irregularis, R. cerebriforme, R. diaphanum and Gigaspora rosea, and their symbiotic lifestyle signature.</title>
        <authorList>
            <person name="Morin E."/>
            <person name="San Clemente H."/>
            <person name="Chen E.C.H."/>
            <person name="De La Providencia I."/>
            <person name="Hainaut M."/>
            <person name="Kuo A."/>
            <person name="Kohler A."/>
            <person name="Murat C."/>
            <person name="Tang N."/>
            <person name="Roy S."/>
            <person name="Loubradou J."/>
            <person name="Henrissat B."/>
            <person name="Grigoriev I.V."/>
            <person name="Corradi N."/>
            <person name="Roux C."/>
            <person name="Martin F.M."/>
        </authorList>
    </citation>
    <scope>NUCLEOTIDE SEQUENCE [LARGE SCALE GENOMIC DNA]</scope>
    <source>
        <strain evidence="1 2">DAOM 194757</strain>
    </source>
</reference>
<evidence type="ECO:0000313" key="2">
    <source>
        <dbReference type="Proteomes" id="UP000266673"/>
    </source>
</evidence>
<protein>
    <submittedName>
        <fullName evidence="1">Uncharacterized protein</fullName>
    </submittedName>
</protein>
<accession>A0A397UYB7</accession>
<gene>
    <name evidence="1" type="ORF">C2G38_2097614</name>
</gene>
<name>A0A397UYB7_9GLOM</name>
<evidence type="ECO:0000313" key="1">
    <source>
        <dbReference type="EMBL" id="RIB13739.1"/>
    </source>
</evidence>
<keyword evidence="2" id="KW-1185">Reference proteome</keyword>